<protein>
    <recommendedName>
        <fullName evidence="4">Transcription elongation factor B polypeptide 3</fullName>
    </recommendedName>
</protein>
<comment type="caution">
    <text evidence="2">The sequence shown here is derived from an EMBL/GenBank/DDBJ whole genome shotgun (WGS) entry which is preliminary data.</text>
</comment>
<gene>
    <name evidence="2" type="ORF">ILUMI_09647</name>
</gene>
<feature type="compositionally biased region" description="Basic and acidic residues" evidence="1">
    <location>
        <begin position="57"/>
        <end position="99"/>
    </location>
</feature>
<dbReference type="PANTHER" id="PTHR15141">
    <property type="entry name" value="TRANSCRIPTION ELONGATION FACTOR B POLYPEPTIDE 3"/>
    <property type="match status" value="1"/>
</dbReference>
<feature type="compositionally biased region" description="Basic residues" evidence="1">
    <location>
        <begin position="45"/>
        <end position="56"/>
    </location>
</feature>
<feature type="compositionally biased region" description="Low complexity" evidence="1">
    <location>
        <begin position="118"/>
        <end position="128"/>
    </location>
</feature>
<dbReference type="InterPro" id="IPR051870">
    <property type="entry name" value="Elongin-A_domain"/>
</dbReference>
<feature type="region of interest" description="Disordered" evidence="1">
    <location>
        <begin position="1"/>
        <end position="139"/>
    </location>
</feature>
<evidence type="ECO:0000313" key="3">
    <source>
        <dbReference type="Proteomes" id="UP000801492"/>
    </source>
</evidence>
<dbReference type="Proteomes" id="UP000801492">
    <property type="component" value="Unassembled WGS sequence"/>
</dbReference>
<proteinExistence type="predicted"/>
<dbReference type="PANTHER" id="PTHR15141:SF76">
    <property type="entry name" value="TRANSCRIPTION ELONGATION FACTOR B POLYPEPTIDE 3"/>
    <property type="match status" value="1"/>
</dbReference>
<feature type="compositionally biased region" description="Basic residues" evidence="1">
    <location>
        <begin position="100"/>
        <end position="117"/>
    </location>
</feature>
<feature type="compositionally biased region" description="Basic and acidic residues" evidence="1">
    <location>
        <begin position="35"/>
        <end position="44"/>
    </location>
</feature>
<accession>A0A8K0CZK7</accession>
<evidence type="ECO:0008006" key="4">
    <source>
        <dbReference type="Google" id="ProtNLM"/>
    </source>
</evidence>
<sequence length="472" mass="53197">MVNTKHKKYSEPEESEESEVEEKREKSSHKHHSKYREEPHSSKDKNKHHHKHKDKKEKKEHSNEDKSKKHTDDQRSKEKHSSKEKVRSSSEKDKEESSKKSKHSSKHHHDKEHKSSKKSSTPNKNGKSMNENGIGSGSGTSFAEALGMLVPTSSKASKKKTSVAQPVSVTSEKVVNSAVPPSSEIPKTRACDLLKQKKLEPLDVNISTLLPEITPNYRPLGNIPLENNHSKNKMTTEEETLSAIMYSKISRTKVYSGNKVIWGKVPTLFELCTRVLQDNIDALEYTGGVPYSILKPVIERANPDQLYMLEHHNPYLIEDTDELWQLHCQKEFRTKKREEMETWRDMYMRCLDEREAKLKTLTANIKQSQDKSLPVRQTKLAYVDGHSIVKPPRSVARKQAKHGTGGVDKKPAVTPSSRLSALATAGAAGQIAVPNPGARAASTGNSSAAIKPKKAPLMQKTLAFMKNRLFRR</sequence>
<dbReference type="GO" id="GO:0070449">
    <property type="term" value="C:elongin complex"/>
    <property type="evidence" value="ECO:0007669"/>
    <property type="project" value="InterPro"/>
</dbReference>
<dbReference type="EMBL" id="VTPC01004966">
    <property type="protein sequence ID" value="KAF2896529.1"/>
    <property type="molecule type" value="Genomic_DNA"/>
</dbReference>
<dbReference type="AlphaFoldDB" id="A0A8K0CZK7"/>
<name>A0A8K0CZK7_IGNLU</name>
<dbReference type="Pfam" id="PF06881">
    <property type="entry name" value="Elongin_A"/>
    <property type="match status" value="1"/>
</dbReference>
<dbReference type="InterPro" id="IPR010684">
    <property type="entry name" value="RNA_pol_II_trans_fac_SIII_A"/>
</dbReference>
<keyword evidence="3" id="KW-1185">Reference proteome</keyword>
<reference evidence="2" key="1">
    <citation type="submission" date="2019-08" db="EMBL/GenBank/DDBJ databases">
        <title>The genome of the North American firefly Photinus pyralis.</title>
        <authorList>
            <consortium name="Photinus pyralis genome working group"/>
            <person name="Fallon T.R."/>
            <person name="Sander Lower S.E."/>
            <person name="Weng J.-K."/>
        </authorList>
    </citation>
    <scope>NUCLEOTIDE SEQUENCE</scope>
    <source>
        <strain evidence="2">TRF0915ILg1</strain>
        <tissue evidence="2">Whole body</tissue>
    </source>
</reference>
<dbReference type="GO" id="GO:0006368">
    <property type="term" value="P:transcription elongation by RNA polymerase II"/>
    <property type="evidence" value="ECO:0007669"/>
    <property type="project" value="InterPro"/>
</dbReference>
<evidence type="ECO:0000313" key="2">
    <source>
        <dbReference type="EMBL" id="KAF2896529.1"/>
    </source>
</evidence>
<dbReference type="Gene3D" id="6.10.250.3180">
    <property type="match status" value="1"/>
</dbReference>
<organism evidence="2 3">
    <name type="scientific">Ignelater luminosus</name>
    <name type="common">Cucubano</name>
    <name type="synonym">Pyrophorus luminosus</name>
    <dbReference type="NCBI Taxonomy" id="2038154"/>
    <lineage>
        <taxon>Eukaryota</taxon>
        <taxon>Metazoa</taxon>
        <taxon>Ecdysozoa</taxon>
        <taxon>Arthropoda</taxon>
        <taxon>Hexapoda</taxon>
        <taxon>Insecta</taxon>
        <taxon>Pterygota</taxon>
        <taxon>Neoptera</taxon>
        <taxon>Endopterygota</taxon>
        <taxon>Coleoptera</taxon>
        <taxon>Polyphaga</taxon>
        <taxon>Elateriformia</taxon>
        <taxon>Elateroidea</taxon>
        <taxon>Elateridae</taxon>
        <taxon>Agrypninae</taxon>
        <taxon>Pyrophorini</taxon>
        <taxon>Ignelater</taxon>
    </lineage>
</organism>
<dbReference type="OrthoDB" id="21513at2759"/>
<evidence type="ECO:0000256" key="1">
    <source>
        <dbReference type="SAM" id="MobiDB-lite"/>
    </source>
</evidence>